<organism evidence="3 4">
    <name type="scientific">Rousettus aegyptiacus</name>
    <name type="common">Egyptian fruit bat</name>
    <name type="synonym">Pteropus aegyptiacus</name>
    <dbReference type="NCBI Taxonomy" id="9407"/>
    <lineage>
        <taxon>Eukaryota</taxon>
        <taxon>Metazoa</taxon>
        <taxon>Chordata</taxon>
        <taxon>Craniata</taxon>
        <taxon>Vertebrata</taxon>
        <taxon>Euteleostomi</taxon>
        <taxon>Mammalia</taxon>
        <taxon>Eutheria</taxon>
        <taxon>Laurasiatheria</taxon>
        <taxon>Chiroptera</taxon>
        <taxon>Yinpterochiroptera</taxon>
        <taxon>Pteropodoidea</taxon>
        <taxon>Pteropodidae</taxon>
        <taxon>Rousettinae</taxon>
        <taxon>Rousettus</taxon>
    </lineage>
</organism>
<dbReference type="AlphaFoldDB" id="A0A7J8D561"/>
<accession>A0A7J8D561</accession>
<feature type="compositionally biased region" description="Gly residues" evidence="1">
    <location>
        <begin position="71"/>
        <end position="82"/>
    </location>
</feature>
<sequence length="133" mass="13845">MVAGRHSPVPWEPSPAPPLSCDPGQIVLENSSREDKHECPFGRSSIELTRMLCDILKVGELRKYPRPAGGRAPGRGGGGGVPGCASAPSADSCARASRGPARLGFLCGRPRVSALGVNIVTTCESGKTGRYCD</sequence>
<comment type="caution">
    <text evidence="3">The sequence shown here is derived from an EMBL/GenBank/DDBJ whole genome shotgun (WGS) entry which is preliminary data.</text>
</comment>
<dbReference type="InterPro" id="IPR006816">
    <property type="entry name" value="ELMO_dom"/>
</dbReference>
<feature type="domain" description="ELMO" evidence="2">
    <location>
        <begin position="25"/>
        <end position="63"/>
    </location>
</feature>
<dbReference type="Proteomes" id="UP000593571">
    <property type="component" value="Unassembled WGS sequence"/>
</dbReference>
<feature type="compositionally biased region" description="Pro residues" evidence="1">
    <location>
        <begin position="10"/>
        <end position="20"/>
    </location>
</feature>
<keyword evidence="4" id="KW-1185">Reference proteome</keyword>
<evidence type="ECO:0000313" key="3">
    <source>
        <dbReference type="EMBL" id="KAF6418278.1"/>
    </source>
</evidence>
<evidence type="ECO:0000256" key="1">
    <source>
        <dbReference type="SAM" id="MobiDB-lite"/>
    </source>
</evidence>
<evidence type="ECO:0000259" key="2">
    <source>
        <dbReference type="Pfam" id="PF04727"/>
    </source>
</evidence>
<dbReference type="Pfam" id="PF04727">
    <property type="entry name" value="ELMO_CED12"/>
    <property type="match status" value="1"/>
</dbReference>
<evidence type="ECO:0000313" key="4">
    <source>
        <dbReference type="Proteomes" id="UP000593571"/>
    </source>
</evidence>
<reference evidence="3 4" key="1">
    <citation type="journal article" date="2020" name="Nature">
        <title>Six reference-quality genomes reveal evolution of bat adaptations.</title>
        <authorList>
            <person name="Jebb D."/>
            <person name="Huang Z."/>
            <person name="Pippel M."/>
            <person name="Hughes G.M."/>
            <person name="Lavrichenko K."/>
            <person name="Devanna P."/>
            <person name="Winkler S."/>
            <person name="Jermiin L.S."/>
            <person name="Skirmuntt E.C."/>
            <person name="Katzourakis A."/>
            <person name="Burkitt-Gray L."/>
            <person name="Ray D.A."/>
            <person name="Sullivan K.A.M."/>
            <person name="Roscito J.G."/>
            <person name="Kirilenko B.M."/>
            <person name="Davalos L.M."/>
            <person name="Corthals A.P."/>
            <person name="Power M.L."/>
            <person name="Jones G."/>
            <person name="Ransome R.D."/>
            <person name="Dechmann D.K.N."/>
            <person name="Locatelli A.G."/>
            <person name="Puechmaille S.J."/>
            <person name="Fedrigo O."/>
            <person name="Jarvis E.D."/>
            <person name="Hiller M."/>
            <person name="Vernes S.C."/>
            <person name="Myers E.W."/>
            <person name="Teeling E.C."/>
        </authorList>
    </citation>
    <scope>NUCLEOTIDE SEQUENCE [LARGE SCALE GENOMIC DNA]</scope>
    <source>
        <strain evidence="3">MRouAeg1</strain>
        <tissue evidence="3">Muscle</tissue>
    </source>
</reference>
<gene>
    <name evidence="3" type="ORF">HJG63_004423</name>
</gene>
<proteinExistence type="predicted"/>
<dbReference type="EMBL" id="JACASE010000013">
    <property type="protein sequence ID" value="KAF6418278.1"/>
    <property type="molecule type" value="Genomic_DNA"/>
</dbReference>
<name>A0A7J8D561_ROUAE</name>
<feature type="region of interest" description="Disordered" evidence="1">
    <location>
        <begin position="64"/>
        <end position="96"/>
    </location>
</feature>
<feature type="region of interest" description="Disordered" evidence="1">
    <location>
        <begin position="1"/>
        <end position="22"/>
    </location>
</feature>
<protein>
    <submittedName>
        <fullName evidence="3">Engulfment and cell motility 1</fullName>
    </submittedName>
</protein>